<evidence type="ECO:0000256" key="9">
    <source>
        <dbReference type="ARBA" id="ARBA00022989"/>
    </source>
</evidence>
<dbReference type="InterPro" id="IPR003661">
    <property type="entry name" value="HisK_dim/P_dom"/>
</dbReference>
<evidence type="ECO:0000256" key="2">
    <source>
        <dbReference type="ARBA" id="ARBA00004651"/>
    </source>
</evidence>
<gene>
    <name evidence="14" type="primary">graS_4</name>
    <name evidence="14" type="ORF">BEI61_04667</name>
</gene>
<dbReference type="AlphaFoldDB" id="A0A1E3A537"/>
<evidence type="ECO:0000256" key="3">
    <source>
        <dbReference type="ARBA" id="ARBA00012438"/>
    </source>
</evidence>
<dbReference type="Gene3D" id="3.30.565.10">
    <property type="entry name" value="Histidine kinase-like ATPase, C-terminal domain"/>
    <property type="match status" value="1"/>
</dbReference>
<organism evidence="14 15">
    <name type="scientific">Eisenbergiella tayi</name>
    <dbReference type="NCBI Taxonomy" id="1432052"/>
    <lineage>
        <taxon>Bacteria</taxon>
        <taxon>Bacillati</taxon>
        <taxon>Bacillota</taxon>
        <taxon>Clostridia</taxon>
        <taxon>Lachnospirales</taxon>
        <taxon>Lachnospiraceae</taxon>
        <taxon>Eisenbergiella</taxon>
    </lineage>
</organism>
<evidence type="ECO:0000256" key="6">
    <source>
        <dbReference type="ARBA" id="ARBA00022679"/>
    </source>
</evidence>
<dbReference type="InterPro" id="IPR005467">
    <property type="entry name" value="His_kinase_dom"/>
</dbReference>
<dbReference type="PANTHER" id="PTHR45453:SF2">
    <property type="entry name" value="HISTIDINE KINASE"/>
    <property type="match status" value="1"/>
</dbReference>
<evidence type="ECO:0000259" key="13">
    <source>
        <dbReference type="PROSITE" id="PS50109"/>
    </source>
</evidence>
<evidence type="ECO:0000313" key="14">
    <source>
        <dbReference type="EMBL" id="ODM03864.1"/>
    </source>
</evidence>
<dbReference type="SUPFAM" id="SSF55874">
    <property type="entry name" value="ATPase domain of HSP90 chaperone/DNA topoisomerase II/histidine kinase"/>
    <property type="match status" value="1"/>
</dbReference>
<comment type="catalytic activity">
    <reaction evidence="1">
        <text>ATP + protein L-histidine = ADP + protein N-phospho-L-histidine.</text>
        <dbReference type="EC" id="2.7.13.3"/>
    </reaction>
</comment>
<keyword evidence="5" id="KW-0597">Phosphoprotein</keyword>
<dbReference type="GO" id="GO:0004721">
    <property type="term" value="F:phosphoprotein phosphatase activity"/>
    <property type="evidence" value="ECO:0007669"/>
    <property type="project" value="TreeGrafter"/>
</dbReference>
<dbReference type="PROSITE" id="PS50109">
    <property type="entry name" value="HIS_KIN"/>
    <property type="match status" value="1"/>
</dbReference>
<dbReference type="CDD" id="cd00082">
    <property type="entry name" value="HisKA"/>
    <property type="match status" value="1"/>
</dbReference>
<keyword evidence="9 12" id="KW-1133">Transmembrane helix</keyword>
<dbReference type="RefSeq" id="WP_069154186.1">
    <property type="nucleotide sequence ID" value="NZ_CAJLDD010000069.1"/>
</dbReference>
<dbReference type="InterPro" id="IPR036097">
    <property type="entry name" value="HisK_dim/P_sf"/>
</dbReference>
<dbReference type="GO" id="GO:0000155">
    <property type="term" value="F:phosphorelay sensor kinase activity"/>
    <property type="evidence" value="ECO:0007669"/>
    <property type="project" value="InterPro"/>
</dbReference>
<keyword evidence="11 12" id="KW-0472">Membrane</keyword>
<dbReference type="GO" id="GO:0005886">
    <property type="term" value="C:plasma membrane"/>
    <property type="evidence" value="ECO:0007669"/>
    <property type="project" value="UniProtKB-SubCell"/>
</dbReference>
<evidence type="ECO:0000256" key="5">
    <source>
        <dbReference type="ARBA" id="ARBA00022553"/>
    </source>
</evidence>
<keyword evidence="6 14" id="KW-0808">Transferase</keyword>
<keyword evidence="8 14" id="KW-0418">Kinase</keyword>
<sequence length="340" mass="38426">MRGTDYFKDRLPLLMLQAFAMILLALFLLAVGNEGSTIGIILVCWLLLLTGWLFVDFRLRKKKLDQLLALAEGLEEKYLIAEVAGKPHRADDRVYYRLLSMAGKSMLEQVSAVKRERREYREYIEQWIHEIKTPLTALKLLCDNNKSEITRTMLLELERLNHFAGQALYYARSETVEKDYLIKETLLSDIVHQAVSDNKQLLLSNGVQIHLEDCEHTVFTDEKWVTFILNQLIGNAVRYRQENPVLIFRAFCTDDGISLSIEDNGIGIPADELPRIFEKGFTGTNGRLGKSSTGLGLYLCRRLCGKLGIGISAASGVGGTAITLSFICNHFCRMPEENGT</sequence>
<dbReference type="PRINTS" id="PR00344">
    <property type="entry name" value="BCTRLSENSOR"/>
</dbReference>
<feature type="transmembrane region" description="Helical" evidence="12">
    <location>
        <begin position="37"/>
        <end position="55"/>
    </location>
</feature>
<dbReference type="Proteomes" id="UP000094067">
    <property type="component" value="Unassembled WGS sequence"/>
</dbReference>
<reference evidence="14 15" key="1">
    <citation type="submission" date="2016-07" db="EMBL/GenBank/DDBJ databases">
        <title>Characterization of isolates of Eisenbergiella tayi derived from blood cultures, using whole genome sequencing.</title>
        <authorList>
            <person name="Burdz T."/>
            <person name="Wiebe D."/>
            <person name="Huynh C."/>
            <person name="Bernard K."/>
        </authorList>
    </citation>
    <scope>NUCLEOTIDE SEQUENCE [LARGE SCALE GENOMIC DNA]</scope>
    <source>
        <strain evidence="14 15">NML 110608</strain>
    </source>
</reference>
<dbReference type="InterPro" id="IPR003594">
    <property type="entry name" value="HATPase_dom"/>
</dbReference>
<evidence type="ECO:0000256" key="11">
    <source>
        <dbReference type="ARBA" id="ARBA00023136"/>
    </source>
</evidence>
<name>A0A1E3A537_9FIRM</name>
<protein>
    <recommendedName>
        <fullName evidence="3">histidine kinase</fullName>
        <ecNumber evidence="3">2.7.13.3</ecNumber>
    </recommendedName>
</protein>
<dbReference type="InterPro" id="IPR004358">
    <property type="entry name" value="Sig_transdc_His_kin-like_C"/>
</dbReference>
<accession>A0A1E3A537</accession>
<evidence type="ECO:0000256" key="7">
    <source>
        <dbReference type="ARBA" id="ARBA00022692"/>
    </source>
</evidence>
<evidence type="ECO:0000256" key="8">
    <source>
        <dbReference type="ARBA" id="ARBA00022777"/>
    </source>
</evidence>
<evidence type="ECO:0000256" key="1">
    <source>
        <dbReference type="ARBA" id="ARBA00000085"/>
    </source>
</evidence>
<comment type="subcellular location">
    <subcellularLocation>
        <location evidence="2">Cell membrane</location>
        <topology evidence="2">Multi-pass membrane protein</topology>
    </subcellularLocation>
</comment>
<evidence type="ECO:0000256" key="10">
    <source>
        <dbReference type="ARBA" id="ARBA00023012"/>
    </source>
</evidence>
<keyword evidence="10" id="KW-0902">Two-component regulatory system</keyword>
<dbReference type="SMART" id="SM00387">
    <property type="entry name" value="HATPase_c"/>
    <property type="match status" value="1"/>
</dbReference>
<dbReference type="InterPro" id="IPR036890">
    <property type="entry name" value="HATPase_C_sf"/>
</dbReference>
<dbReference type="SUPFAM" id="SSF47384">
    <property type="entry name" value="Homodimeric domain of signal transducing histidine kinase"/>
    <property type="match status" value="1"/>
</dbReference>
<evidence type="ECO:0000256" key="4">
    <source>
        <dbReference type="ARBA" id="ARBA00022475"/>
    </source>
</evidence>
<feature type="domain" description="Histidine kinase" evidence="13">
    <location>
        <begin position="126"/>
        <end position="330"/>
    </location>
</feature>
<evidence type="ECO:0000313" key="15">
    <source>
        <dbReference type="Proteomes" id="UP000094067"/>
    </source>
</evidence>
<dbReference type="EMBL" id="MCGH01000003">
    <property type="protein sequence ID" value="ODM03864.1"/>
    <property type="molecule type" value="Genomic_DNA"/>
</dbReference>
<evidence type="ECO:0000256" key="12">
    <source>
        <dbReference type="SAM" id="Phobius"/>
    </source>
</evidence>
<proteinExistence type="predicted"/>
<keyword evidence="7 12" id="KW-0812">Transmembrane</keyword>
<dbReference type="PATRIC" id="fig|1432052.4.peg.5181"/>
<keyword evidence="4" id="KW-1003">Cell membrane</keyword>
<feature type="transmembrane region" description="Helical" evidence="12">
    <location>
        <begin position="12"/>
        <end position="31"/>
    </location>
</feature>
<dbReference type="InterPro" id="IPR050351">
    <property type="entry name" value="BphY/WalK/GraS-like"/>
</dbReference>
<comment type="caution">
    <text evidence="14">The sequence shown here is derived from an EMBL/GenBank/DDBJ whole genome shotgun (WGS) entry which is preliminary data.</text>
</comment>
<dbReference type="EC" id="2.7.13.3" evidence="3"/>
<dbReference type="Pfam" id="PF02518">
    <property type="entry name" value="HATPase_c"/>
    <property type="match status" value="1"/>
</dbReference>
<dbReference type="GO" id="GO:0016036">
    <property type="term" value="P:cellular response to phosphate starvation"/>
    <property type="evidence" value="ECO:0007669"/>
    <property type="project" value="TreeGrafter"/>
</dbReference>
<dbReference type="PANTHER" id="PTHR45453">
    <property type="entry name" value="PHOSPHATE REGULON SENSOR PROTEIN PHOR"/>
    <property type="match status" value="1"/>
</dbReference>